<reference evidence="1" key="1">
    <citation type="submission" date="2016-05" db="EMBL/GenBank/DDBJ databases">
        <authorList>
            <person name="Lavstsen T."/>
            <person name="Jespersen J.S."/>
        </authorList>
    </citation>
    <scope>NUCLEOTIDE SEQUENCE</scope>
    <source>
        <tissue evidence="1">Brain</tissue>
    </source>
</reference>
<organism evidence="1">
    <name type="scientific">Iconisemion striatum</name>
    <dbReference type="NCBI Taxonomy" id="60296"/>
    <lineage>
        <taxon>Eukaryota</taxon>
        <taxon>Metazoa</taxon>
        <taxon>Chordata</taxon>
        <taxon>Craniata</taxon>
        <taxon>Vertebrata</taxon>
        <taxon>Euteleostomi</taxon>
        <taxon>Actinopterygii</taxon>
        <taxon>Neopterygii</taxon>
        <taxon>Teleostei</taxon>
        <taxon>Neoteleostei</taxon>
        <taxon>Acanthomorphata</taxon>
        <taxon>Ovalentaria</taxon>
        <taxon>Atherinomorphae</taxon>
        <taxon>Cyprinodontiformes</taxon>
        <taxon>Nothobranchiidae</taxon>
        <taxon>Iconisemion</taxon>
    </lineage>
</organism>
<dbReference type="AlphaFoldDB" id="A0A1A7YII8"/>
<evidence type="ECO:0000313" key="1">
    <source>
        <dbReference type="EMBL" id="SBP30051.1"/>
    </source>
</evidence>
<name>A0A1A7YII8_9TELE</name>
<sequence>ITDPDPAVFPQTLTSPAPCLYLCLSVCLDLDLGPALDFASRLLLVCTSASLPAWISTLDLLWILPLACSLSVPLPLC</sequence>
<reference evidence="1" key="2">
    <citation type="submission" date="2016-06" db="EMBL/GenBank/DDBJ databases">
        <title>The genome of a short-lived fish provides insights into sex chromosome evolution and the genetic control of aging.</title>
        <authorList>
            <person name="Reichwald K."/>
            <person name="Felder M."/>
            <person name="Petzold A."/>
            <person name="Koch P."/>
            <person name="Groth M."/>
            <person name="Platzer M."/>
        </authorList>
    </citation>
    <scope>NUCLEOTIDE SEQUENCE</scope>
    <source>
        <tissue evidence="1">Brain</tissue>
    </source>
</reference>
<dbReference type="EMBL" id="HADX01007819">
    <property type="protein sequence ID" value="SBP30051.1"/>
    <property type="molecule type" value="Transcribed_RNA"/>
</dbReference>
<protein>
    <submittedName>
        <fullName evidence="1">Uncharacterized protein</fullName>
    </submittedName>
</protein>
<proteinExistence type="predicted"/>
<feature type="non-terminal residue" evidence="1">
    <location>
        <position position="1"/>
    </location>
</feature>
<gene>
    <name evidence="1" type="primary">CU459095.1</name>
</gene>
<accession>A0A1A7YII8</accession>
<feature type="non-terminal residue" evidence="1">
    <location>
        <position position="77"/>
    </location>
</feature>